<feature type="region of interest" description="Disordered" evidence="6">
    <location>
        <begin position="1"/>
        <end position="30"/>
    </location>
</feature>
<dbReference type="PANTHER" id="PTHR22807:SF53">
    <property type="entry name" value="RIBOSOMAL RNA SMALL SUBUNIT METHYLTRANSFERASE B-RELATED"/>
    <property type="match status" value="1"/>
</dbReference>
<dbReference type="InterPro" id="IPR006027">
    <property type="entry name" value="NusB_RsmB_TIM44"/>
</dbReference>
<dbReference type="InterPro" id="IPR035926">
    <property type="entry name" value="NusB-like_sf"/>
</dbReference>
<gene>
    <name evidence="8" type="ORF">NBH00_17415</name>
</gene>
<dbReference type="InterPro" id="IPR029063">
    <property type="entry name" value="SAM-dependent_MTases_sf"/>
</dbReference>
<dbReference type="Proteomes" id="UP001056035">
    <property type="component" value="Chromosome"/>
</dbReference>
<keyword evidence="4 5" id="KW-0694">RNA-binding</keyword>
<dbReference type="RefSeq" id="WP_254569864.1">
    <property type="nucleotide sequence ID" value="NZ_CP098502.1"/>
</dbReference>
<feature type="binding site" evidence="5">
    <location>
        <position position="337"/>
    </location>
    <ligand>
        <name>S-adenosyl-L-methionine</name>
        <dbReference type="ChEBI" id="CHEBI:59789"/>
    </ligand>
</feature>
<keyword evidence="9" id="KW-1185">Reference proteome</keyword>
<dbReference type="CDD" id="cd02440">
    <property type="entry name" value="AdoMet_MTases"/>
    <property type="match status" value="1"/>
</dbReference>
<dbReference type="InterPro" id="IPR001678">
    <property type="entry name" value="MeTrfase_RsmB-F_NOP2_dom"/>
</dbReference>
<evidence type="ECO:0000256" key="3">
    <source>
        <dbReference type="ARBA" id="ARBA00022691"/>
    </source>
</evidence>
<evidence type="ECO:0000256" key="4">
    <source>
        <dbReference type="ARBA" id="ARBA00022884"/>
    </source>
</evidence>
<dbReference type="Pfam" id="PF01029">
    <property type="entry name" value="NusB"/>
    <property type="match status" value="1"/>
</dbReference>
<evidence type="ECO:0000256" key="1">
    <source>
        <dbReference type="ARBA" id="ARBA00022603"/>
    </source>
</evidence>
<dbReference type="PANTHER" id="PTHR22807">
    <property type="entry name" value="NOP2 YEAST -RELATED NOL1/NOP2/FMU SUN DOMAIN-CONTAINING"/>
    <property type="match status" value="1"/>
</dbReference>
<keyword evidence="2 5" id="KW-0808">Transferase</keyword>
<dbReference type="EMBL" id="CP098502">
    <property type="protein sequence ID" value="UTI63131.1"/>
    <property type="molecule type" value="Genomic_DNA"/>
</dbReference>
<dbReference type="PROSITE" id="PS51686">
    <property type="entry name" value="SAM_MT_RSMB_NOP"/>
    <property type="match status" value="1"/>
</dbReference>
<evidence type="ECO:0000313" key="8">
    <source>
        <dbReference type="EMBL" id="UTI63131.1"/>
    </source>
</evidence>
<reference evidence="8 9" key="1">
    <citation type="submission" date="2022-06" db="EMBL/GenBank/DDBJ databases">
        <title>Paraconexibacter antarcticus.</title>
        <authorList>
            <person name="Kim C.S."/>
        </authorList>
    </citation>
    <scope>NUCLEOTIDE SEQUENCE [LARGE SCALE GENOMIC DNA]</scope>
    <source>
        <strain evidence="8 9">02-257</strain>
    </source>
</reference>
<dbReference type="PRINTS" id="PR02008">
    <property type="entry name" value="RCMTFAMILY"/>
</dbReference>
<proteinExistence type="inferred from homology"/>
<evidence type="ECO:0000259" key="7">
    <source>
        <dbReference type="PROSITE" id="PS51686"/>
    </source>
</evidence>
<feature type="binding site" evidence="5">
    <location>
        <begin position="270"/>
        <end position="276"/>
    </location>
    <ligand>
        <name>S-adenosyl-L-methionine</name>
        <dbReference type="ChEBI" id="CHEBI:59789"/>
    </ligand>
</feature>
<dbReference type="InterPro" id="IPR049560">
    <property type="entry name" value="MeTrfase_RsmB-F_NOP2_cat"/>
</dbReference>
<dbReference type="Pfam" id="PF22458">
    <property type="entry name" value="RsmF-B_ferredox"/>
    <property type="match status" value="1"/>
</dbReference>
<feature type="domain" description="SAM-dependent MTase RsmB/NOP-type" evidence="7">
    <location>
        <begin position="179"/>
        <end position="433"/>
    </location>
</feature>
<organism evidence="8 9">
    <name type="scientific">Paraconexibacter antarcticus</name>
    <dbReference type="NCBI Taxonomy" id="2949664"/>
    <lineage>
        <taxon>Bacteria</taxon>
        <taxon>Bacillati</taxon>
        <taxon>Actinomycetota</taxon>
        <taxon>Thermoleophilia</taxon>
        <taxon>Solirubrobacterales</taxon>
        <taxon>Paraconexibacteraceae</taxon>
        <taxon>Paraconexibacter</taxon>
    </lineage>
</organism>
<feature type="binding site" evidence="5">
    <location>
        <position position="294"/>
    </location>
    <ligand>
        <name>S-adenosyl-L-methionine</name>
        <dbReference type="ChEBI" id="CHEBI:59789"/>
    </ligand>
</feature>
<feature type="binding site" evidence="5">
    <location>
        <position position="321"/>
    </location>
    <ligand>
        <name>S-adenosyl-L-methionine</name>
        <dbReference type="ChEBI" id="CHEBI:59789"/>
    </ligand>
</feature>
<dbReference type="SUPFAM" id="SSF53335">
    <property type="entry name" value="S-adenosyl-L-methionine-dependent methyltransferases"/>
    <property type="match status" value="1"/>
</dbReference>
<dbReference type="Gene3D" id="1.10.940.10">
    <property type="entry name" value="NusB-like"/>
    <property type="match status" value="1"/>
</dbReference>
<evidence type="ECO:0000256" key="5">
    <source>
        <dbReference type="PROSITE-ProRule" id="PRU01023"/>
    </source>
</evidence>
<protein>
    <recommendedName>
        <fullName evidence="7">SAM-dependent MTase RsmB/NOP-type domain-containing protein</fullName>
    </recommendedName>
</protein>
<dbReference type="Gene3D" id="3.40.50.150">
    <property type="entry name" value="Vaccinia Virus protein VP39"/>
    <property type="match status" value="1"/>
</dbReference>
<dbReference type="InterPro" id="IPR054728">
    <property type="entry name" value="RsmB-like_ferredoxin"/>
</dbReference>
<comment type="similarity">
    <text evidence="5">Belongs to the class I-like SAM-binding methyltransferase superfamily. RsmB/NOP family.</text>
</comment>
<evidence type="ECO:0000256" key="6">
    <source>
        <dbReference type="SAM" id="MobiDB-lite"/>
    </source>
</evidence>
<name>A0ABY5DNA7_9ACTN</name>
<keyword evidence="3 5" id="KW-0949">S-adenosyl-L-methionine</keyword>
<keyword evidence="1 5" id="KW-0489">Methyltransferase</keyword>
<evidence type="ECO:0000256" key="2">
    <source>
        <dbReference type="ARBA" id="ARBA00022679"/>
    </source>
</evidence>
<feature type="active site" description="Nucleophile" evidence="5">
    <location>
        <position position="390"/>
    </location>
</feature>
<sequence>MSPSAPRRGPGPGARPAARPPAARLPERGAAVSPARRAAWTVVRRVLEQDAYADRALMTEAEGLEPRDRALAKQLAFGAVQRRGTLDWVIARLAPGKKLEPPVRAALHLGIYEQLFLGTADHASVDQAVELAKPSYGYKLVNAVLRRLQREGIELPGDETIAGAAVRHSHPQWLVTLWWKELGADATRALLAADNEPAELALRINTLADVDEAALPPGRREGDALVVEGPFDVAGSPLFRAGVITPQSRAAQMVAPFLDPQPGERVLDLCAAPGGKTTHLAALMRAEGEVVAVERHPGRARALTAACRRMHATNVTVVQADARTFTSGRPFDRVLVDPPCSGLGTLRTHPDLRWKVTPDAIAGLVVVQDRILAAAQAALAPGGTLVYATCTISAAEDRLASEDRFRTLPHVDGTDGFSVARVTGATRSGQPAA</sequence>
<dbReference type="Pfam" id="PF01189">
    <property type="entry name" value="Methyltr_RsmB-F"/>
    <property type="match status" value="1"/>
</dbReference>
<evidence type="ECO:0000313" key="9">
    <source>
        <dbReference type="Proteomes" id="UP001056035"/>
    </source>
</evidence>
<dbReference type="InterPro" id="IPR023267">
    <property type="entry name" value="RCMT"/>
</dbReference>
<accession>A0ABY5DNA7</accession>
<dbReference type="SUPFAM" id="SSF48013">
    <property type="entry name" value="NusB-like"/>
    <property type="match status" value="1"/>
</dbReference>